<proteinExistence type="predicted"/>
<name>A0A2H3BN67_9AGAR</name>
<gene>
    <name evidence="1" type="ORF">ARMSODRAFT_940529</name>
</gene>
<evidence type="ECO:0000313" key="2">
    <source>
        <dbReference type="Proteomes" id="UP000218334"/>
    </source>
</evidence>
<sequence length="597" mass="68432">MSPTNTSMYYGKITALEFKASLYKWIPSKWRERAIPRLEGNIARLKRDRVFSSLPEVTISSDTEIGKPESSIKVPLQRVYTGSKPVISSSLANTPCTTLGIQCLLDLLNTILGTSYTLRILSLYRLLEECIRMNYDFGAAYARLRPIWFENWRAVEEKLRTREAEDLQERQEAIVNDRIVGLYIMPRRVWDLYSNRVVPWWVTHEWPRPISHAWVTERDRIDVWTPINGYQWPIPIPRDANLDLIRIEMLNLGAEYVWLDVLCLRQKGGRREDLRAEEWRLDVPTIGAVYRFSEAVVWYLSGLGRPLSVKVGDLDSDQCWFRRAWTLQEIGRNPIVAGDIPDGPLHTERINEDENGILTRFHKQLMSVSRHRLGMFDVLSQMQKRVSTNAVDKVAGLAFSLGSQMIPAYYESQSLEDAWIALVNAMGAWYRAQLFFLYPKPGNSGKKWRPSWKQVMTEPMPRDYYCSAMLYWNEEADEDWCDGCCIEKGTVHGLAVGGAEGVDRSGQLIVENDDGTANTFTVIAPHQQPIPEDTYTLLGNNPPAYLHGTRGRFWVVGRRPFAGQMFQKVSVFVLASSGEVQRLKDLGVATRSRNMPI</sequence>
<evidence type="ECO:0008006" key="3">
    <source>
        <dbReference type="Google" id="ProtNLM"/>
    </source>
</evidence>
<keyword evidence="2" id="KW-1185">Reference proteome</keyword>
<dbReference type="Proteomes" id="UP000218334">
    <property type="component" value="Unassembled WGS sequence"/>
</dbReference>
<protein>
    <recommendedName>
        <fullName evidence="3">Heterokaryon incompatibility domain-containing protein</fullName>
    </recommendedName>
</protein>
<accession>A0A2H3BN67</accession>
<organism evidence="1 2">
    <name type="scientific">Armillaria solidipes</name>
    <dbReference type="NCBI Taxonomy" id="1076256"/>
    <lineage>
        <taxon>Eukaryota</taxon>
        <taxon>Fungi</taxon>
        <taxon>Dikarya</taxon>
        <taxon>Basidiomycota</taxon>
        <taxon>Agaricomycotina</taxon>
        <taxon>Agaricomycetes</taxon>
        <taxon>Agaricomycetidae</taxon>
        <taxon>Agaricales</taxon>
        <taxon>Marasmiineae</taxon>
        <taxon>Physalacriaceae</taxon>
        <taxon>Armillaria</taxon>
    </lineage>
</organism>
<evidence type="ECO:0000313" key="1">
    <source>
        <dbReference type="EMBL" id="PBK65313.1"/>
    </source>
</evidence>
<dbReference type="EMBL" id="KZ293446">
    <property type="protein sequence ID" value="PBK65313.1"/>
    <property type="molecule type" value="Genomic_DNA"/>
</dbReference>
<reference evidence="2" key="1">
    <citation type="journal article" date="2017" name="Nat. Ecol. Evol.">
        <title>Genome expansion and lineage-specific genetic innovations in the forest pathogenic fungi Armillaria.</title>
        <authorList>
            <person name="Sipos G."/>
            <person name="Prasanna A.N."/>
            <person name="Walter M.C."/>
            <person name="O'Connor E."/>
            <person name="Balint B."/>
            <person name="Krizsan K."/>
            <person name="Kiss B."/>
            <person name="Hess J."/>
            <person name="Varga T."/>
            <person name="Slot J."/>
            <person name="Riley R."/>
            <person name="Boka B."/>
            <person name="Rigling D."/>
            <person name="Barry K."/>
            <person name="Lee J."/>
            <person name="Mihaltcheva S."/>
            <person name="LaButti K."/>
            <person name="Lipzen A."/>
            <person name="Waldron R."/>
            <person name="Moloney N.M."/>
            <person name="Sperisen C."/>
            <person name="Kredics L."/>
            <person name="Vagvoelgyi C."/>
            <person name="Patrignani A."/>
            <person name="Fitzpatrick D."/>
            <person name="Nagy I."/>
            <person name="Doyle S."/>
            <person name="Anderson J.B."/>
            <person name="Grigoriev I.V."/>
            <person name="Gueldener U."/>
            <person name="Muensterkoetter M."/>
            <person name="Nagy L.G."/>
        </authorList>
    </citation>
    <scope>NUCLEOTIDE SEQUENCE [LARGE SCALE GENOMIC DNA]</scope>
    <source>
        <strain evidence="2">28-4</strain>
    </source>
</reference>
<dbReference type="AlphaFoldDB" id="A0A2H3BN67"/>